<feature type="region of interest" description="Disordered" evidence="1">
    <location>
        <begin position="204"/>
        <end position="234"/>
    </location>
</feature>
<feature type="region of interest" description="Disordered" evidence="1">
    <location>
        <begin position="354"/>
        <end position="379"/>
    </location>
</feature>
<dbReference type="Proteomes" id="UP000807469">
    <property type="component" value="Unassembled WGS sequence"/>
</dbReference>
<evidence type="ECO:0000313" key="2">
    <source>
        <dbReference type="EMBL" id="KAF9486370.1"/>
    </source>
</evidence>
<organism evidence="2 3">
    <name type="scientific">Pholiota conissans</name>
    <dbReference type="NCBI Taxonomy" id="109636"/>
    <lineage>
        <taxon>Eukaryota</taxon>
        <taxon>Fungi</taxon>
        <taxon>Dikarya</taxon>
        <taxon>Basidiomycota</taxon>
        <taxon>Agaricomycotina</taxon>
        <taxon>Agaricomycetes</taxon>
        <taxon>Agaricomycetidae</taxon>
        <taxon>Agaricales</taxon>
        <taxon>Agaricineae</taxon>
        <taxon>Strophariaceae</taxon>
        <taxon>Pholiota</taxon>
    </lineage>
</organism>
<dbReference type="EMBL" id="MU155130">
    <property type="protein sequence ID" value="KAF9486370.1"/>
    <property type="molecule type" value="Genomic_DNA"/>
</dbReference>
<dbReference type="AlphaFoldDB" id="A0A9P6D833"/>
<feature type="region of interest" description="Disordered" evidence="1">
    <location>
        <begin position="132"/>
        <end position="151"/>
    </location>
</feature>
<reference evidence="2" key="1">
    <citation type="submission" date="2020-11" db="EMBL/GenBank/DDBJ databases">
        <authorList>
            <consortium name="DOE Joint Genome Institute"/>
            <person name="Ahrendt S."/>
            <person name="Riley R."/>
            <person name="Andreopoulos W."/>
            <person name="Labutti K."/>
            <person name="Pangilinan J."/>
            <person name="Ruiz-Duenas F.J."/>
            <person name="Barrasa J.M."/>
            <person name="Sanchez-Garcia M."/>
            <person name="Camarero S."/>
            <person name="Miyauchi S."/>
            <person name="Serrano A."/>
            <person name="Linde D."/>
            <person name="Babiker R."/>
            <person name="Drula E."/>
            <person name="Ayuso-Fernandez I."/>
            <person name="Pacheco R."/>
            <person name="Padilla G."/>
            <person name="Ferreira P."/>
            <person name="Barriuso J."/>
            <person name="Kellner H."/>
            <person name="Castanera R."/>
            <person name="Alfaro M."/>
            <person name="Ramirez L."/>
            <person name="Pisabarro A.G."/>
            <person name="Kuo A."/>
            <person name="Tritt A."/>
            <person name="Lipzen A."/>
            <person name="He G."/>
            <person name="Yan M."/>
            <person name="Ng V."/>
            <person name="Cullen D."/>
            <person name="Martin F."/>
            <person name="Rosso M.-N."/>
            <person name="Henrissat B."/>
            <person name="Hibbett D."/>
            <person name="Martinez A.T."/>
            <person name="Grigoriev I.V."/>
        </authorList>
    </citation>
    <scope>NUCLEOTIDE SEQUENCE</scope>
    <source>
        <strain evidence="2">CIRM-BRFM 674</strain>
    </source>
</reference>
<feature type="compositionally biased region" description="Low complexity" evidence="1">
    <location>
        <begin position="357"/>
        <end position="370"/>
    </location>
</feature>
<comment type="caution">
    <text evidence="2">The sequence shown here is derived from an EMBL/GenBank/DDBJ whole genome shotgun (WGS) entry which is preliminary data.</text>
</comment>
<dbReference type="OrthoDB" id="354769at2759"/>
<feature type="compositionally biased region" description="Low complexity" evidence="1">
    <location>
        <begin position="223"/>
        <end position="234"/>
    </location>
</feature>
<feature type="region of interest" description="Disordered" evidence="1">
    <location>
        <begin position="252"/>
        <end position="305"/>
    </location>
</feature>
<protein>
    <submittedName>
        <fullName evidence="2">Uncharacterized protein</fullName>
    </submittedName>
</protein>
<accession>A0A9P6D833</accession>
<sequence length="500" mass="54509">MPPDAPYSRRHSMPLSPDDVSFLSPGLDAFPRPPPARISSLVFPRPESPTSFIDLSDDEYAAANLAKGNAPAGPGAPVLRSKISIDTLASDDLAEEERRRKRERLAKLHRFLGSRVPAHLVLGTADPADLASLPLPQASSEEDSTGSRKTWLKRRRSSSAVILPSFRLDELERVKEELDDKEKAINVRRAHKMEKVFGVAPPQTLYHTRHCPTPRPLSSGEPTASSNSATGASTPSSFLGALPIIPASQSRTAAANNATNRTAYLPKVRTKTKKGGRPGTAESSKQLLPKDDVADGPATANANLTPVDPRHSFVYSHYQHSLNSLNDILDRDDRASLVELHEYLNSTDIPTPTLANPMLLPRPDSSSRPSDYLDDLDGTPTSNVDTLAGALERRLSLASLKSERRRSLPARTSMISLASSEISVALAGVDAMDFQQRRKRAAKLTQFFGVNYRELITDVLDSIENGVAHEGARGTLKAEEVEDLLTKLRTLKTKRTSLFS</sequence>
<evidence type="ECO:0000256" key="1">
    <source>
        <dbReference type="SAM" id="MobiDB-lite"/>
    </source>
</evidence>
<keyword evidence="3" id="KW-1185">Reference proteome</keyword>
<evidence type="ECO:0000313" key="3">
    <source>
        <dbReference type="Proteomes" id="UP000807469"/>
    </source>
</evidence>
<feature type="compositionally biased region" description="Low complexity" evidence="1">
    <location>
        <begin position="252"/>
        <end position="263"/>
    </location>
</feature>
<proteinExistence type="predicted"/>
<name>A0A9P6D833_9AGAR</name>
<gene>
    <name evidence="2" type="ORF">BDN70DRAFT_821991</name>
</gene>